<dbReference type="InterPro" id="IPR055079">
    <property type="entry name" value="POP1_C"/>
</dbReference>
<keyword evidence="3" id="KW-0539">Nucleus</keyword>
<comment type="subcellular location">
    <subcellularLocation>
        <location evidence="1">Nucleus</location>
    </subcellularLocation>
</comment>
<reference evidence="7" key="1">
    <citation type="submission" date="2022-07" db="EMBL/GenBank/DDBJ databases">
        <title>Phylogenomic reconstructions and comparative analyses of Kickxellomycotina fungi.</title>
        <authorList>
            <person name="Reynolds N.K."/>
            <person name="Stajich J.E."/>
            <person name="Barry K."/>
            <person name="Grigoriev I.V."/>
            <person name="Crous P."/>
            <person name="Smith M.E."/>
        </authorList>
    </citation>
    <scope>NUCLEOTIDE SEQUENCE</scope>
    <source>
        <strain evidence="7">NBRC 105414</strain>
    </source>
</reference>
<feature type="domain" description="POP1 C-terminal" evidence="6">
    <location>
        <begin position="717"/>
        <end position="767"/>
    </location>
</feature>
<dbReference type="PANTHER" id="PTHR22731">
    <property type="entry name" value="RIBONUCLEASES P/MRP PROTEIN SUBUNIT POP1"/>
    <property type="match status" value="1"/>
</dbReference>
<evidence type="ECO:0000313" key="7">
    <source>
        <dbReference type="EMBL" id="KAJ2779785.1"/>
    </source>
</evidence>
<dbReference type="Pfam" id="PF22770">
    <property type="entry name" value="POP1_C"/>
    <property type="match status" value="1"/>
</dbReference>
<keyword evidence="2" id="KW-0819">tRNA processing</keyword>
<feature type="domain" description="Pop1 N-terminal" evidence="4">
    <location>
        <begin position="37"/>
        <end position="129"/>
    </location>
</feature>
<evidence type="ECO:0000259" key="4">
    <source>
        <dbReference type="Pfam" id="PF06978"/>
    </source>
</evidence>
<sequence length="783" mass="83584">MADGSSGKRKAPEEAGAEAAAPQYVLGRARSVDVVGFVEARAFEINALQRSLEDARASGSVRAFQTLPRHLRRRAASHNVKRMPARLRERAMAEMAKSAQSSKALAETGRLTNGAAGASRYKRRRARTVREEYELRQGGKRWLETHVWHAKRMRMAERWGAMVAETPNERSHRAAYRAAKDRTHVQDVSFYRTLELAGPAPAVAALVRRLAAPGGAALDSRPCLAGARAAPLTLHRAGRFPLAALGPALALWQPQPDASAPRRLWLRVHPAHADAVRAELAAVLAEPGVEATPTVRLADVSTDVVSFELLGAQSTPMLATVLAHVTDPAAAGAAALRLVRAVPSPAVLSEGVVLALRIHDPRLRFPYRLDPADAALRADEQPRLQELLMRWPAGAADLGAPHDQGIWDRAACARDAARRPAEHELNERRQRQLVPGTRLEPDPAADVTVPVLLVRTGPEALLGARVAQTDRRCVDAMAHGWTLLAPRGWGMALWMALNFAGARPQGLSERHHIGFEAGLPTFPANWPGTAAYDQWAGAAATAAYQKWARRPPGKRANYLACGIQSPFFPPFHALLGISGLPEPYPAVTPDGLECRLRRIKKIASKSPDAVDPDTMDLDAPTDPAAATAAIWLLAGDSLAAAAEALLAAAHDAPPAQPPSFHEWAAPLLAAAGCVARPDAPSLLDRCLVRVRLACAGRGVLESNAPICLHSAGPADDIGYVMTGSFSLARGSGMAIGACSLHGLFRLWAAAAGRAAHRAGRAPRVLVRRLCDAPPVAAVLTVLP</sequence>
<dbReference type="GO" id="GO:0001682">
    <property type="term" value="P:tRNA 5'-leader removal"/>
    <property type="evidence" value="ECO:0007669"/>
    <property type="project" value="InterPro"/>
</dbReference>
<dbReference type="OrthoDB" id="442863at2759"/>
<organism evidence="7 8">
    <name type="scientific">Coemansia javaensis</name>
    <dbReference type="NCBI Taxonomy" id="2761396"/>
    <lineage>
        <taxon>Eukaryota</taxon>
        <taxon>Fungi</taxon>
        <taxon>Fungi incertae sedis</taxon>
        <taxon>Zoopagomycota</taxon>
        <taxon>Kickxellomycotina</taxon>
        <taxon>Kickxellomycetes</taxon>
        <taxon>Kickxellales</taxon>
        <taxon>Kickxellaceae</taxon>
        <taxon>Coemansia</taxon>
    </lineage>
</organism>
<evidence type="ECO:0000256" key="3">
    <source>
        <dbReference type="ARBA" id="ARBA00023242"/>
    </source>
</evidence>
<evidence type="ECO:0000256" key="1">
    <source>
        <dbReference type="ARBA" id="ARBA00004123"/>
    </source>
</evidence>
<evidence type="ECO:0000259" key="5">
    <source>
        <dbReference type="Pfam" id="PF08170"/>
    </source>
</evidence>
<gene>
    <name evidence="7" type="primary">POP1</name>
    <name evidence="7" type="ORF">H4R18_003813</name>
</gene>
<dbReference type="AlphaFoldDB" id="A0A9W8HCL7"/>
<keyword evidence="7" id="KW-0378">Hydrolase</keyword>
<protein>
    <submittedName>
        <fullName evidence="7">Ribonucleases P/MRP protein subunit pop1</fullName>
        <ecNumber evidence="7">3.1.26.5</ecNumber>
    </submittedName>
</protein>
<keyword evidence="8" id="KW-1185">Reference proteome</keyword>
<dbReference type="InterPro" id="IPR012590">
    <property type="entry name" value="POPLD_dom"/>
</dbReference>
<dbReference type="EC" id="3.1.26.5" evidence="7"/>
<evidence type="ECO:0000256" key="2">
    <source>
        <dbReference type="ARBA" id="ARBA00022694"/>
    </source>
</evidence>
<proteinExistence type="predicted"/>
<dbReference type="Proteomes" id="UP001140217">
    <property type="component" value="Unassembled WGS sequence"/>
</dbReference>
<name>A0A9W8HCL7_9FUNG</name>
<dbReference type="Pfam" id="PF06978">
    <property type="entry name" value="POP1_N"/>
    <property type="match status" value="1"/>
</dbReference>
<dbReference type="GO" id="GO:0005655">
    <property type="term" value="C:nucleolar ribonuclease P complex"/>
    <property type="evidence" value="ECO:0007669"/>
    <property type="project" value="InterPro"/>
</dbReference>
<dbReference type="InterPro" id="IPR009723">
    <property type="entry name" value="Pop1_N"/>
</dbReference>
<dbReference type="InterPro" id="IPR039182">
    <property type="entry name" value="Pop1"/>
</dbReference>
<dbReference type="PANTHER" id="PTHR22731:SF3">
    <property type="entry name" value="RIBONUCLEASES P_MRP PROTEIN SUBUNIT POP1"/>
    <property type="match status" value="1"/>
</dbReference>
<feature type="domain" description="POPLD" evidence="5">
    <location>
        <begin position="480"/>
        <end position="570"/>
    </location>
</feature>
<dbReference type="EMBL" id="JANBUL010000163">
    <property type="protein sequence ID" value="KAJ2779785.1"/>
    <property type="molecule type" value="Genomic_DNA"/>
</dbReference>
<evidence type="ECO:0000259" key="6">
    <source>
        <dbReference type="Pfam" id="PF22770"/>
    </source>
</evidence>
<comment type="caution">
    <text evidence="7">The sequence shown here is derived from an EMBL/GenBank/DDBJ whole genome shotgun (WGS) entry which is preliminary data.</text>
</comment>
<accession>A0A9W8HCL7</accession>
<dbReference type="GO" id="GO:0000172">
    <property type="term" value="C:ribonuclease MRP complex"/>
    <property type="evidence" value="ECO:0007669"/>
    <property type="project" value="InterPro"/>
</dbReference>
<evidence type="ECO:0000313" key="8">
    <source>
        <dbReference type="Proteomes" id="UP001140217"/>
    </source>
</evidence>
<dbReference type="GO" id="GO:0004526">
    <property type="term" value="F:ribonuclease P activity"/>
    <property type="evidence" value="ECO:0007669"/>
    <property type="project" value="UniProtKB-EC"/>
</dbReference>
<dbReference type="Pfam" id="PF08170">
    <property type="entry name" value="POPLD"/>
    <property type="match status" value="1"/>
</dbReference>